<evidence type="ECO:0000313" key="1">
    <source>
        <dbReference type="EMBL" id="OPL33395.1"/>
    </source>
</evidence>
<proteinExistence type="predicted"/>
<dbReference type="Proteomes" id="UP000266721">
    <property type="component" value="Unassembled WGS sequence"/>
</dbReference>
<evidence type="ECO:0000313" key="2">
    <source>
        <dbReference type="Proteomes" id="UP000266721"/>
    </source>
</evidence>
<comment type="caution">
    <text evidence="1">The sequence shown here is derived from an EMBL/GenBank/DDBJ whole genome shotgun (WGS) entry which is preliminary data.</text>
</comment>
<gene>
    <name evidence="1" type="ORF">AM593_08136</name>
</gene>
<feature type="non-terminal residue" evidence="1">
    <location>
        <position position="1"/>
    </location>
</feature>
<accession>A0A3L5TTY6</accession>
<keyword evidence="2" id="KW-1185">Reference proteome</keyword>
<organism evidence="1 2">
    <name type="scientific">Mytilus galloprovincialis</name>
    <name type="common">Mediterranean mussel</name>
    <dbReference type="NCBI Taxonomy" id="29158"/>
    <lineage>
        <taxon>Eukaryota</taxon>
        <taxon>Metazoa</taxon>
        <taxon>Spiralia</taxon>
        <taxon>Lophotrochozoa</taxon>
        <taxon>Mollusca</taxon>
        <taxon>Bivalvia</taxon>
        <taxon>Autobranchia</taxon>
        <taxon>Pteriomorphia</taxon>
        <taxon>Mytilida</taxon>
        <taxon>Mytiloidea</taxon>
        <taxon>Mytilidae</taxon>
        <taxon>Mytilinae</taxon>
        <taxon>Mytilus</taxon>
    </lineage>
</organism>
<protein>
    <submittedName>
        <fullName evidence="1">Uncharacterized protein</fullName>
    </submittedName>
</protein>
<dbReference type="EMBL" id="KV583246">
    <property type="protein sequence ID" value="OPL33395.1"/>
    <property type="molecule type" value="Genomic_DNA"/>
</dbReference>
<name>A0A3L5TTY6_MYTGA</name>
<reference evidence="1 2" key="1">
    <citation type="journal article" date="2016" name="PLoS ONE">
        <title>A First Insight into the Genome of the Filter-Feeder Mussel Mytilus galloprovincialis.</title>
        <authorList>
            <person name="Murgarella M."/>
            <person name="Puiu D."/>
            <person name="Novoa B."/>
            <person name="Figueras A."/>
            <person name="Posada D."/>
            <person name="Canchaya C."/>
        </authorList>
    </citation>
    <scope>NUCLEOTIDE SEQUENCE [LARGE SCALE GENOMIC DNA]</scope>
    <source>
        <tissue evidence="1">Muscle</tissue>
    </source>
</reference>
<dbReference type="AlphaFoldDB" id="A0A3L5TTY6"/>
<sequence length="120" mass="14409">MVIRAKLRPYMEFTDSIFWKSPIQLVEEKILYWQKKENMDKQNNEKLLKNASINVLKNVKTSRRQDFEEVKKVLERAVKDAKEGDVEEDENFRKHTSEQERIFMFLNKASKGDLKAMKRL</sequence>